<dbReference type="InterPro" id="IPR025205">
    <property type="entry name" value="PilX/PilW_C"/>
</dbReference>
<dbReference type="RefSeq" id="WP_368382713.1">
    <property type="nucleotide sequence ID" value="NZ_JBFRYA010000016.1"/>
</dbReference>
<dbReference type="Pfam" id="PF14341">
    <property type="entry name" value="PilX_N"/>
    <property type="match status" value="1"/>
</dbReference>
<feature type="transmembrane region" description="Helical" evidence="1">
    <location>
        <begin position="21"/>
        <end position="42"/>
    </location>
</feature>
<proteinExistence type="predicted"/>
<keyword evidence="1" id="KW-1133">Transmembrane helix</keyword>
<evidence type="ECO:0000256" key="1">
    <source>
        <dbReference type="SAM" id="Phobius"/>
    </source>
</evidence>
<dbReference type="Pfam" id="PF13681">
    <property type="entry name" value="PilX"/>
    <property type="match status" value="1"/>
</dbReference>
<evidence type="ECO:0000259" key="3">
    <source>
        <dbReference type="Pfam" id="PF14341"/>
    </source>
</evidence>
<keyword evidence="5" id="KW-1185">Reference proteome</keyword>
<evidence type="ECO:0000313" key="4">
    <source>
        <dbReference type="EMBL" id="MEX1670380.1"/>
    </source>
</evidence>
<gene>
    <name evidence="4" type="ORF">AB4876_15780</name>
</gene>
<dbReference type="InterPro" id="IPR025746">
    <property type="entry name" value="PilX_N_dom"/>
</dbReference>
<evidence type="ECO:0000313" key="5">
    <source>
        <dbReference type="Proteomes" id="UP001557485"/>
    </source>
</evidence>
<dbReference type="EMBL" id="JBFRYA010000016">
    <property type="protein sequence ID" value="MEX1670380.1"/>
    <property type="molecule type" value="Genomic_DNA"/>
</dbReference>
<accession>A0ABV3U8U8</accession>
<sequence>MSALMHITMQRCGHARASQQGAALIVSLVFMLILTIISIASLQTATLQERMAGNMKENTIAFQSAEAALRTAEEVLRSGILPGFDGTGGFYQSCPDPGDTRDACKYPAWADYDSVGWLSLNNKIPDAAKQPEYIIQQMNRAGNKNEVLDADRPVSRDGFYRIIARGYGFSDRSMVVLTTTYKRQEL</sequence>
<reference evidence="4 5" key="1">
    <citation type="journal article" date="2011" name="Int. J. Syst. Evol. Microbiol.">
        <title>Zhongshania antarctica gen. nov., sp. nov. and Zhongshania guokunii sp. nov., gammaproteobacteria respectively isolated from coastal attached (fast) ice and surface seawater of the Antarctic.</title>
        <authorList>
            <person name="Li H.J."/>
            <person name="Zhang X.Y."/>
            <person name="Chen C.X."/>
            <person name="Zhang Y.J."/>
            <person name="Gao Z.M."/>
            <person name="Yu Y."/>
            <person name="Chen X.L."/>
            <person name="Chen B."/>
            <person name="Zhang Y.Z."/>
        </authorList>
    </citation>
    <scope>NUCLEOTIDE SEQUENCE [LARGE SCALE GENOMIC DNA]</scope>
    <source>
        <strain evidence="4 5">ZS6-22T</strain>
    </source>
</reference>
<protein>
    <submittedName>
        <fullName evidence="4">PilX N-terminal domain-containing pilus assembly protein</fullName>
    </submittedName>
</protein>
<evidence type="ECO:0000259" key="2">
    <source>
        <dbReference type="Pfam" id="PF13681"/>
    </source>
</evidence>
<feature type="domain" description="Type 4 fimbrial biogenesis protein PilX N-terminal" evidence="3">
    <location>
        <begin position="20"/>
        <end position="70"/>
    </location>
</feature>
<dbReference type="Proteomes" id="UP001557485">
    <property type="component" value="Unassembled WGS sequence"/>
</dbReference>
<name>A0ABV3U8U8_9GAMM</name>
<keyword evidence="1" id="KW-0812">Transmembrane</keyword>
<keyword evidence="1" id="KW-0472">Membrane</keyword>
<comment type="caution">
    <text evidence="4">The sequence shown here is derived from an EMBL/GenBank/DDBJ whole genome shotgun (WGS) entry which is preliminary data.</text>
</comment>
<organism evidence="4 5">
    <name type="scientific">Zhongshania guokunii</name>
    <dbReference type="NCBI Taxonomy" id="641783"/>
    <lineage>
        <taxon>Bacteria</taxon>
        <taxon>Pseudomonadati</taxon>
        <taxon>Pseudomonadota</taxon>
        <taxon>Gammaproteobacteria</taxon>
        <taxon>Cellvibrionales</taxon>
        <taxon>Spongiibacteraceae</taxon>
        <taxon>Zhongshania</taxon>
    </lineage>
</organism>
<feature type="domain" description="PilX/PilW C-terminal" evidence="2">
    <location>
        <begin position="104"/>
        <end position="182"/>
    </location>
</feature>